<evidence type="ECO:0000313" key="1">
    <source>
        <dbReference type="EMBL" id="CAD7410473.1"/>
    </source>
</evidence>
<reference evidence="1" key="1">
    <citation type="submission" date="2020-11" db="EMBL/GenBank/DDBJ databases">
        <authorList>
            <person name="Tran Van P."/>
        </authorList>
    </citation>
    <scope>NUCLEOTIDE SEQUENCE</scope>
</reference>
<name>A0A7R9D987_TIMPO</name>
<dbReference type="AlphaFoldDB" id="A0A7R9D987"/>
<accession>A0A7R9D987</accession>
<gene>
    <name evidence="1" type="ORF">TPSB3V08_LOCUS7367</name>
</gene>
<organism evidence="1">
    <name type="scientific">Timema poppense</name>
    <name type="common">Walking stick</name>
    <dbReference type="NCBI Taxonomy" id="170557"/>
    <lineage>
        <taxon>Eukaryota</taxon>
        <taxon>Metazoa</taxon>
        <taxon>Ecdysozoa</taxon>
        <taxon>Arthropoda</taxon>
        <taxon>Hexapoda</taxon>
        <taxon>Insecta</taxon>
        <taxon>Pterygota</taxon>
        <taxon>Neoptera</taxon>
        <taxon>Polyneoptera</taxon>
        <taxon>Phasmatodea</taxon>
        <taxon>Timematodea</taxon>
        <taxon>Timematoidea</taxon>
        <taxon>Timematidae</taxon>
        <taxon>Timema</taxon>
    </lineage>
</organism>
<dbReference type="EMBL" id="OD004779">
    <property type="protein sequence ID" value="CAD7410473.1"/>
    <property type="molecule type" value="Genomic_DNA"/>
</dbReference>
<proteinExistence type="predicted"/>
<sequence length="298" mass="32132">MGLLYFGVAQRFPKSGHDDEVEVVVLDLLRAEEDIFETSSVILGSNVLVKGTPYQDSNLDISVISSLAYCENSALDHAATEVDLSSLYQYVVHLLHCCYRILDFAQLNVHPTEIRTSISPSSAVELNTTSALANYATEAGPCSVADDGEINAQLSVGCGSVLVLFLETGQVTLDWVINLLHAPPPTLVHTSSFTRTVLYSVGQGLTSRAVTCTVLTARADRPLYFIREANFDTPKHATRVLIGLYVLAFPGFGMTGNIAAECASLANQSAQPQLASPTCEVSMINGKCLQDEKGRIEE</sequence>
<protein>
    <submittedName>
        <fullName evidence="1">Uncharacterized protein</fullName>
    </submittedName>
</protein>